<dbReference type="SUPFAM" id="SSF53383">
    <property type="entry name" value="PLP-dependent transferases"/>
    <property type="match status" value="1"/>
</dbReference>
<dbReference type="RefSeq" id="WP_065230369.1">
    <property type="nucleotide sequence ID" value="NZ_CAAAHN010000013.1"/>
</dbReference>
<dbReference type="PROSITE" id="PS00105">
    <property type="entry name" value="AA_TRANSFER_CLASS_1"/>
    <property type="match status" value="1"/>
</dbReference>
<dbReference type="GO" id="GO:0008483">
    <property type="term" value="F:transaminase activity"/>
    <property type="evidence" value="ECO:0007669"/>
    <property type="project" value="UniProtKB-KW"/>
</dbReference>
<keyword evidence="3 6" id="KW-0032">Aminotransferase</keyword>
<dbReference type="EMBL" id="LNYC01000056">
    <property type="protein sequence ID" value="KTC98819.1"/>
    <property type="molecule type" value="Genomic_DNA"/>
</dbReference>
<dbReference type="Pfam" id="PF00612">
    <property type="entry name" value="IQ"/>
    <property type="match status" value="1"/>
</dbReference>
<dbReference type="PANTHER" id="PTHR46383:SF1">
    <property type="entry name" value="ASPARTATE AMINOTRANSFERASE"/>
    <property type="match status" value="1"/>
</dbReference>
<dbReference type="CDD" id="cd23767">
    <property type="entry name" value="IQCD"/>
    <property type="match status" value="1"/>
</dbReference>
<evidence type="ECO:0000256" key="2">
    <source>
        <dbReference type="ARBA" id="ARBA00007441"/>
    </source>
</evidence>
<dbReference type="STRING" id="45065.Lgee_1508"/>
<evidence type="ECO:0000256" key="4">
    <source>
        <dbReference type="ARBA" id="ARBA00022679"/>
    </source>
</evidence>
<evidence type="ECO:0000256" key="6">
    <source>
        <dbReference type="RuleBase" id="RU000481"/>
    </source>
</evidence>
<dbReference type="Proteomes" id="UP000054785">
    <property type="component" value="Unassembled WGS sequence"/>
</dbReference>
<dbReference type="GO" id="GO:0030170">
    <property type="term" value="F:pyridoxal phosphate binding"/>
    <property type="evidence" value="ECO:0007669"/>
    <property type="project" value="InterPro"/>
</dbReference>
<dbReference type="PANTHER" id="PTHR46383">
    <property type="entry name" value="ASPARTATE AMINOTRANSFERASE"/>
    <property type="match status" value="1"/>
</dbReference>
<dbReference type="PROSITE" id="PS50096">
    <property type="entry name" value="IQ"/>
    <property type="match status" value="1"/>
</dbReference>
<protein>
    <recommendedName>
        <fullName evidence="6">Aminotransferase</fullName>
        <ecNumber evidence="6">2.6.1.-</ecNumber>
    </recommendedName>
</protein>
<keyword evidence="7" id="KW-0175">Coiled coil</keyword>
<dbReference type="InterPro" id="IPR004838">
    <property type="entry name" value="NHTrfase_class1_PyrdxlP-BS"/>
</dbReference>
<keyword evidence="10" id="KW-1185">Reference proteome</keyword>
<comment type="similarity">
    <text evidence="2 6">Belongs to the class-I pyridoxal-phosphate-dependent aminotransferase family.</text>
</comment>
<dbReference type="InterPro" id="IPR000048">
    <property type="entry name" value="IQ_motif_EF-hand-BS"/>
</dbReference>
<dbReference type="InterPro" id="IPR015424">
    <property type="entry name" value="PyrdxlP-dep_Trfase"/>
</dbReference>
<feature type="coiled-coil region" evidence="7">
    <location>
        <begin position="432"/>
        <end position="459"/>
    </location>
</feature>
<name>A0A0W0TSU2_9GAMM</name>
<dbReference type="AlphaFoldDB" id="A0A0W0TSU2"/>
<dbReference type="Gene3D" id="3.90.1150.10">
    <property type="entry name" value="Aspartate Aminotransferase, domain 1"/>
    <property type="match status" value="1"/>
</dbReference>
<evidence type="ECO:0000313" key="10">
    <source>
        <dbReference type="Proteomes" id="UP000054785"/>
    </source>
</evidence>
<reference evidence="9 10" key="1">
    <citation type="submission" date="2015-11" db="EMBL/GenBank/DDBJ databases">
        <title>Genomic analysis of 38 Legionella species identifies large and diverse effector repertoires.</title>
        <authorList>
            <person name="Burstein D."/>
            <person name="Amaro F."/>
            <person name="Zusman T."/>
            <person name="Lifshitz Z."/>
            <person name="Cohen O."/>
            <person name="Gilbert J.A."/>
            <person name="Pupko T."/>
            <person name="Shuman H.A."/>
            <person name="Segal G."/>
        </authorList>
    </citation>
    <scope>NUCLEOTIDE SEQUENCE [LARGE SCALE GENOMIC DNA]</scope>
    <source>
        <strain evidence="9 10">ATCC 49504</strain>
    </source>
</reference>
<dbReference type="InterPro" id="IPR004839">
    <property type="entry name" value="Aminotransferase_I/II_large"/>
</dbReference>
<accession>A0A0W0TSU2</accession>
<evidence type="ECO:0000256" key="7">
    <source>
        <dbReference type="SAM" id="Coils"/>
    </source>
</evidence>
<gene>
    <name evidence="9" type="primary">aatA_2</name>
    <name evidence="9" type="ORF">Lgee_1508</name>
</gene>
<dbReference type="PATRIC" id="fig|45065.4.peg.1633"/>
<evidence type="ECO:0000313" key="9">
    <source>
        <dbReference type="EMBL" id="KTC98819.1"/>
    </source>
</evidence>
<dbReference type="Gene3D" id="3.40.640.10">
    <property type="entry name" value="Type I PLP-dependent aspartate aminotransferase-like (Major domain)"/>
    <property type="match status" value="1"/>
</dbReference>
<dbReference type="InterPro" id="IPR050596">
    <property type="entry name" value="AspAT/PAT-like"/>
</dbReference>
<comment type="cofactor">
    <cofactor evidence="1 6">
        <name>pyridoxal 5'-phosphate</name>
        <dbReference type="ChEBI" id="CHEBI:597326"/>
    </cofactor>
</comment>
<organism evidence="9 10">
    <name type="scientific">Legionella geestiana</name>
    <dbReference type="NCBI Taxonomy" id="45065"/>
    <lineage>
        <taxon>Bacteria</taxon>
        <taxon>Pseudomonadati</taxon>
        <taxon>Pseudomonadota</taxon>
        <taxon>Gammaproteobacteria</taxon>
        <taxon>Legionellales</taxon>
        <taxon>Legionellaceae</taxon>
        <taxon>Legionella</taxon>
    </lineage>
</organism>
<feature type="domain" description="Aminotransferase class I/classII large" evidence="8">
    <location>
        <begin position="82"/>
        <end position="442"/>
    </location>
</feature>
<comment type="caution">
    <text evidence="9">The sequence shown here is derived from an EMBL/GenBank/DDBJ whole genome shotgun (WGS) entry which is preliminary data.</text>
</comment>
<evidence type="ECO:0000256" key="1">
    <source>
        <dbReference type="ARBA" id="ARBA00001933"/>
    </source>
</evidence>
<keyword evidence="4 6" id="KW-0808">Transferase</keyword>
<proteinExistence type="inferred from homology"/>
<dbReference type="InterPro" id="IPR015421">
    <property type="entry name" value="PyrdxlP-dep_Trfase_major"/>
</dbReference>
<dbReference type="Pfam" id="PF00155">
    <property type="entry name" value="Aminotran_1_2"/>
    <property type="match status" value="1"/>
</dbReference>
<keyword evidence="5" id="KW-0663">Pyridoxal phosphate</keyword>
<evidence type="ECO:0000259" key="8">
    <source>
        <dbReference type="Pfam" id="PF00155"/>
    </source>
</evidence>
<dbReference type="InterPro" id="IPR015422">
    <property type="entry name" value="PyrdxlP-dep_Trfase_small"/>
</dbReference>
<evidence type="ECO:0000256" key="3">
    <source>
        <dbReference type="ARBA" id="ARBA00022576"/>
    </source>
</evidence>
<sequence length="602" mass="68062">MLTPHGQPADKIDKIMLLATWTKTLQYESFFPEQSSTSFISAGMGKPTYPVDLNTVAYFEAYWKKVGDMAAVGMQNLDKVQEGAAVDYGMPMGDSDARTIMARAMSSWYQSDIRPENVLFTAGGAGAIRVIFDTLNARYKDTPGYRVVTPFPHYTLYADGTMHRLHPVDVMKEPGYRLKAEALEKSIQSALELAQKDNGYPKAVLICNPSNPLGTIINEEELSRIAEVLRRYPEMHIIMDEAYAEMCFEDMPSLLTVAPDLKERTIIMRSATKGLSAAGERMAILMSFDKKLSSELLAKNISNIGHAPRSSQLAYASTMDNFGLSERQRRISFYKEKVDYVSERLKAMNATMPDPEHRTAATFYVLTDLSDLFGLELPQEATRALGKGGVVTNDEELTYYLLFKDRVMIAPLSYYGLDAKKGYMRITCSGNESELKDMMDRLENRLIEARLIRQKALIEKIDARLPELERINPALYRKVFEQIEHVSQKEKSCSQLKDDNKMLADTLSEMRVAILKASPEGQAKAATAIQSFFRGYRARKGGERLQNQLDEEWIQLIDKLFVKPCSTKTEFLQYTEAEKLNFAPWLERLKELGLSQGSVRPD</sequence>
<dbReference type="EC" id="2.6.1.-" evidence="6"/>
<dbReference type="GO" id="GO:0006520">
    <property type="term" value="P:amino acid metabolic process"/>
    <property type="evidence" value="ECO:0007669"/>
    <property type="project" value="InterPro"/>
</dbReference>
<evidence type="ECO:0000256" key="5">
    <source>
        <dbReference type="ARBA" id="ARBA00022898"/>
    </source>
</evidence>
<dbReference type="CDD" id="cd00609">
    <property type="entry name" value="AAT_like"/>
    <property type="match status" value="1"/>
</dbReference>
<dbReference type="OrthoDB" id="9813612at2"/>